<comment type="caution">
    <text evidence="1">The sequence shown here is derived from an EMBL/GenBank/DDBJ whole genome shotgun (WGS) entry which is preliminary data.</text>
</comment>
<evidence type="ECO:0000313" key="2">
    <source>
        <dbReference type="Proteomes" id="UP001205920"/>
    </source>
</evidence>
<reference evidence="1 2" key="1">
    <citation type="submission" date="2021-01" db="EMBL/GenBank/DDBJ databases">
        <title>Identification and Characterization of Corynebacterium sp.</title>
        <authorList>
            <person name="Luo Q."/>
            <person name="Qu P."/>
            <person name="Chen Q."/>
        </authorList>
    </citation>
    <scope>NUCLEOTIDE SEQUENCE [LARGE SCALE GENOMIC DNA]</scope>
    <source>
        <strain evidence="1 2">MC-18</strain>
    </source>
</reference>
<sequence length="567" mass="62943">MNVTFNLVHEPWICTTTADGDKVLSLQQIFDGTEQPLSVVGDSPTQDYAVLRVLLAIYWRAHHHHLKSSVPTGRRSRGFRWESWFQEQRNQARQHQRDDIVLAYLKEYEHRFNLIDDEVPFMQVANLHTSKNTHSPISRILPDAEADFFTMRTGAGRASISFPEAARWLIHQHAYDYSGIKSGAADDPRVKGGRGYPIGTGWAGMTGGTVVRGDTLQETLVLNTVKEAVDPTATGDTPIWERDPDTAKQRLFDPSAPKEGVMPNGPADLATWQTRRIRLFPEGDRVTRVLVCNGDRIPDAGKNVFGDPMTPYRYSPNQSKKDLTAYYPKPYDSERTVWNSIDALLVSENDAGFGGKNLAPIKPATLANLAEIADVTREQELLDIAIVSMAYGPQSSSVGTVISGEIGLPLYLLQNNEYSTTDRQRVRAAAQAVRDTAVCLGWFEGQLAVAAGGEYSFGTKSADRLYALLEPEFMTWLRNLNIDDVASECVRWQELVRDSALELAAELVRGAGPKAMIGRLDSTEDGKGRVINAGSIHNQLLRKLRDALPLLAQRNADRTSQQGENHD</sequence>
<gene>
    <name evidence="1" type="primary">casA</name>
    <name evidence="1" type="ORF">JMN37_09960</name>
</gene>
<keyword evidence="2" id="KW-1185">Reference proteome</keyword>
<protein>
    <submittedName>
        <fullName evidence="1">Type I-E CRISPR-associated protein Cse1/CasA</fullName>
    </submittedName>
</protein>
<evidence type="ECO:0000313" key="1">
    <source>
        <dbReference type="EMBL" id="MCO6395287.1"/>
    </source>
</evidence>
<organism evidence="1 2">
    <name type="scientific">Corynebacterium lipophilum</name>
    <dbReference type="NCBI Taxonomy" id="2804918"/>
    <lineage>
        <taxon>Bacteria</taxon>
        <taxon>Bacillati</taxon>
        <taxon>Actinomycetota</taxon>
        <taxon>Actinomycetes</taxon>
        <taxon>Mycobacteriales</taxon>
        <taxon>Corynebacteriaceae</taxon>
        <taxon>Corynebacterium</taxon>
    </lineage>
</organism>
<dbReference type="EMBL" id="JAEUWV010000020">
    <property type="protein sequence ID" value="MCO6395287.1"/>
    <property type="molecule type" value="Genomic_DNA"/>
</dbReference>
<dbReference type="AlphaFoldDB" id="A0AAW5HWX7"/>
<dbReference type="InterPro" id="IPR013381">
    <property type="entry name" value="CRISPR-assoc_prot_Cse1"/>
</dbReference>
<dbReference type="RefSeq" id="WP_070361640.1">
    <property type="nucleotide sequence ID" value="NZ_JAEUWV010000020.1"/>
</dbReference>
<dbReference type="Pfam" id="PF09481">
    <property type="entry name" value="CRISPR_Cse1"/>
    <property type="match status" value="1"/>
</dbReference>
<dbReference type="Gene3D" id="1.10.132.100">
    <property type="match status" value="1"/>
</dbReference>
<dbReference type="NCBIfam" id="TIGR02547">
    <property type="entry name" value="casA_cse1"/>
    <property type="match status" value="1"/>
</dbReference>
<name>A0AAW5HWX7_9CORY</name>
<proteinExistence type="predicted"/>
<dbReference type="CDD" id="cd09729">
    <property type="entry name" value="Cse1_I-E"/>
    <property type="match status" value="1"/>
</dbReference>
<accession>A0AAW5HWX7</accession>
<dbReference type="Proteomes" id="UP001205920">
    <property type="component" value="Unassembled WGS sequence"/>
</dbReference>